<protein>
    <submittedName>
        <fullName evidence="3">ComA operon protein 2</fullName>
    </submittedName>
</protein>
<evidence type="ECO:0000313" key="4">
    <source>
        <dbReference type="Proteomes" id="UP000054770"/>
    </source>
</evidence>
<evidence type="ECO:0000259" key="2">
    <source>
        <dbReference type="Pfam" id="PF03061"/>
    </source>
</evidence>
<dbReference type="Pfam" id="PF03061">
    <property type="entry name" value="4HBT"/>
    <property type="match status" value="1"/>
</dbReference>
<organism evidence="3 4">
    <name type="scientific">Caballeronia choica</name>
    <dbReference type="NCBI Taxonomy" id="326476"/>
    <lineage>
        <taxon>Bacteria</taxon>
        <taxon>Pseudomonadati</taxon>
        <taxon>Pseudomonadota</taxon>
        <taxon>Betaproteobacteria</taxon>
        <taxon>Burkholderiales</taxon>
        <taxon>Burkholderiaceae</taxon>
        <taxon>Caballeronia</taxon>
    </lineage>
</organism>
<evidence type="ECO:0000256" key="1">
    <source>
        <dbReference type="ARBA" id="ARBA00022801"/>
    </source>
</evidence>
<comment type="caution">
    <text evidence="3">The sequence shown here is derived from an EMBL/GenBank/DDBJ whole genome shotgun (WGS) entry which is preliminary data.</text>
</comment>
<gene>
    <name evidence="3" type="ORF">AWB68_01654</name>
</gene>
<dbReference type="NCBIfam" id="TIGR00369">
    <property type="entry name" value="unchar_dom_1"/>
    <property type="match status" value="1"/>
</dbReference>
<dbReference type="GO" id="GO:0061522">
    <property type="term" value="F:1,4-dihydroxy-2-naphthoyl-CoA thioesterase activity"/>
    <property type="evidence" value="ECO:0007669"/>
    <property type="project" value="TreeGrafter"/>
</dbReference>
<dbReference type="GO" id="GO:0005829">
    <property type="term" value="C:cytosol"/>
    <property type="evidence" value="ECO:0007669"/>
    <property type="project" value="TreeGrafter"/>
</dbReference>
<dbReference type="Proteomes" id="UP000054770">
    <property type="component" value="Unassembled WGS sequence"/>
</dbReference>
<dbReference type="PANTHER" id="PTHR43240">
    <property type="entry name" value="1,4-DIHYDROXY-2-NAPHTHOYL-COA THIOESTERASE 1"/>
    <property type="match status" value="1"/>
</dbReference>
<accession>A0A158H0Z3</accession>
<dbReference type="InterPro" id="IPR006683">
    <property type="entry name" value="Thioestr_dom"/>
</dbReference>
<dbReference type="InterPro" id="IPR029069">
    <property type="entry name" value="HotDog_dom_sf"/>
</dbReference>
<feature type="domain" description="Thioesterase" evidence="2">
    <location>
        <begin position="76"/>
        <end position="154"/>
    </location>
</feature>
<proteinExistence type="predicted"/>
<dbReference type="Gene3D" id="3.10.129.10">
    <property type="entry name" value="Hotdog Thioesterase"/>
    <property type="match status" value="1"/>
</dbReference>
<keyword evidence="1" id="KW-0378">Hydrolase</keyword>
<dbReference type="InterPro" id="IPR003736">
    <property type="entry name" value="PAAI_dom"/>
</dbReference>
<dbReference type="PANTHER" id="PTHR43240:SF8">
    <property type="entry name" value="PHENYLACETIC ACID DEGRADATION-RELATED PROTEIN"/>
    <property type="match status" value="1"/>
</dbReference>
<sequence>MFEPLILSVKPAAPDILQTANVLLPMTTLRPDVTLDFLRNRQRGCLPELLGIELVSLDSGALVGELPIRPQLLAPNGFLHAASVIGLADTCCGYACIAHLPEGAKNFTTVELKSNHLGTAREGKIVARATAVHLGRSTQVWDAIVTNADGKTVALFRCTQMILY</sequence>
<dbReference type="EMBL" id="FCON02000013">
    <property type="protein sequence ID" value="SAL38006.1"/>
    <property type="molecule type" value="Genomic_DNA"/>
</dbReference>
<dbReference type="CDD" id="cd03443">
    <property type="entry name" value="PaaI_thioesterase"/>
    <property type="match status" value="1"/>
</dbReference>
<keyword evidence="4" id="KW-1185">Reference proteome</keyword>
<name>A0A158H0Z3_9BURK</name>
<evidence type="ECO:0000313" key="3">
    <source>
        <dbReference type="EMBL" id="SAL38006.1"/>
    </source>
</evidence>
<reference evidence="3" key="1">
    <citation type="submission" date="2016-01" db="EMBL/GenBank/DDBJ databases">
        <authorList>
            <person name="Peeters C."/>
        </authorList>
    </citation>
    <scope>NUCLEOTIDE SEQUENCE [LARGE SCALE GENOMIC DNA]</scope>
    <source>
        <strain evidence="3">LMG 22940</strain>
    </source>
</reference>
<dbReference type="SUPFAM" id="SSF54637">
    <property type="entry name" value="Thioesterase/thiol ester dehydrase-isomerase"/>
    <property type="match status" value="1"/>
</dbReference>
<dbReference type="AlphaFoldDB" id="A0A158H0Z3"/>